<dbReference type="PANTHER" id="PTHR46758:SF2">
    <property type="entry name" value="OJ1485_B09.11 PROTEIN"/>
    <property type="match status" value="1"/>
</dbReference>
<evidence type="ECO:0000256" key="2">
    <source>
        <dbReference type="ARBA" id="ARBA00022771"/>
    </source>
</evidence>
<sequence>MTTIHPAFLPRNISRLPLSLQRFARLAKSQGSWKGETASTPIHYQFSSTVPEETLGLLPVIYSHLDPSLIPSFDDDLSTVLNSMASAMRDWAYLERALRSPRFPLAATMELWPRVWAWMEWVCICTYDFNLVNAPQVAASFLRPAFEVVIKFSGHTPTQLAMTSNPGLHRVIAVAWARQVEDFDAKGDVDTQFGNIAAALRAFSTVQTSDGHGFSEILDGCGGRNPFCLTLTRTLDLATRYSTFPGSRVSTTVAGAHFLLEHIHTVSSDTLPYILSHGLIPALVSALGVVGSPSDEPIPWAVWSLPNLLRVGLVYPWVEQALQAGLLNQVISWGSKRGTNVEHVENFPKLLEDVLPQTLVHPSSILEMKKGFASVELPSSNREFARSAFYAPWNKLKVLSDERSRVLEVWEAEGRPSFMVCYNLECGKVSTNRDGFRRCSDCRTAAYCSEACQRADWPVGHRKECRFHPEARLELAQIGFHHNGRAFLRNLLRMDYLRLRVPIAEEMVRFMSENPDTPLIVEFDYTHGTAQFGVLPLSNLDPKILSPYSQRLARAAGRLVAHTIRFGCGSHTFHALWPLYASTSEFLDGLKEIASTAKGAEDAELEPRVVEFIEKTDGNGVEEIHYC</sequence>
<dbReference type="Gene3D" id="6.10.140.2220">
    <property type="match status" value="1"/>
</dbReference>
<evidence type="ECO:0000313" key="7">
    <source>
        <dbReference type="Proteomes" id="UP001221142"/>
    </source>
</evidence>
<evidence type="ECO:0000256" key="4">
    <source>
        <dbReference type="PROSITE-ProRule" id="PRU00134"/>
    </source>
</evidence>
<dbReference type="EMBL" id="JARKIF010000012">
    <property type="protein sequence ID" value="KAJ7626204.1"/>
    <property type="molecule type" value="Genomic_DNA"/>
</dbReference>
<dbReference type="AlphaFoldDB" id="A0AAD7FLW0"/>
<dbReference type="PANTHER" id="PTHR46758">
    <property type="entry name" value="MYND DOMAIN-CONTAINING"/>
    <property type="match status" value="1"/>
</dbReference>
<gene>
    <name evidence="6" type="ORF">FB45DRAFT_1085127</name>
</gene>
<evidence type="ECO:0000313" key="6">
    <source>
        <dbReference type="EMBL" id="KAJ7626204.1"/>
    </source>
</evidence>
<dbReference type="Proteomes" id="UP001221142">
    <property type="component" value="Unassembled WGS sequence"/>
</dbReference>
<keyword evidence="3" id="KW-0862">Zinc</keyword>
<organism evidence="6 7">
    <name type="scientific">Roridomyces roridus</name>
    <dbReference type="NCBI Taxonomy" id="1738132"/>
    <lineage>
        <taxon>Eukaryota</taxon>
        <taxon>Fungi</taxon>
        <taxon>Dikarya</taxon>
        <taxon>Basidiomycota</taxon>
        <taxon>Agaricomycotina</taxon>
        <taxon>Agaricomycetes</taxon>
        <taxon>Agaricomycetidae</taxon>
        <taxon>Agaricales</taxon>
        <taxon>Marasmiineae</taxon>
        <taxon>Mycenaceae</taxon>
        <taxon>Roridomyces</taxon>
    </lineage>
</organism>
<feature type="domain" description="MYND-type" evidence="5">
    <location>
        <begin position="423"/>
        <end position="465"/>
    </location>
</feature>
<name>A0AAD7FLW0_9AGAR</name>
<accession>A0AAD7FLW0</accession>
<evidence type="ECO:0000259" key="5">
    <source>
        <dbReference type="PROSITE" id="PS50865"/>
    </source>
</evidence>
<proteinExistence type="predicted"/>
<dbReference type="GO" id="GO:0008270">
    <property type="term" value="F:zinc ion binding"/>
    <property type="evidence" value="ECO:0007669"/>
    <property type="project" value="UniProtKB-KW"/>
</dbReference>
<dbReference type="SUPFAM" id="SSF144232">
    <property type="entry name" value="HIT/MYND zinc finger-like"/>
    <property type="match status" value="1"/>
</dbReference>
<dbReference type="InterPro" id="IPR044508">
    <property type="entry name" value="At5g50450/At1g67340-like"/>
</dbReference>
<dbReference type="InterPro" id="IPR002893">
    <property type="entry name" value="Znf_MYND"/>
</dbReference>
<evidence type="ECO:0000256" key="1">
    <source>
        <dbReference type="ARBA" id="ARBA00022723"/>
    </source>
</evidence>
<reference evidence="6" key="1">
    <citation type="submission" date="2023-03" db="EMBL/GenBank/DDBJ databases">
        <title>Massive genome expansion in bonnet fungi (Mycena s.s.) driven by repeated elements and novel gene families across ecological guilds.</title>
        <authorList>
            <consortium name="Lawrence Berkeley National Laboratory"/>
            <person name="Harder C.B."/>
            <person name="Miyauchi S."/>
            <person name="Viragh M."/>
            <person name="Kuo A."/>
            <person name="Thoen E."/>
            <person name="Andreopoulos B."/>
            <person name="Lu D."/>
            <person name="Skrede I."/>
            <person name="Drula E."/>
            <person name="Henrissat B."/>
            <person name="Morin E."/>
            <person name="Kohler A."/>
            <person name="Barry K."/>
            <person name="LaButti K."/>
            <person name="Morin E."/>
            <person name="Salamov A."/>
            <person name="Lipzen A."/>
            <person name="Mereny Z."/>
            <person name="Hegedus B."/>
            <person name="Baldrian P."/>
            <person name="Stursova M."/>
            <person name="Weitz H."/>
            <person name="Taylor A."/>
            <person name="Grigoriev I.V."/>
            <person name="Nagy L.G."/>
            <person name="Martin F."/>
            <person name="Kauserud H."/>
        </authorList>
    </citation>
    <scope>NUCLEOTIDE SEQUENCE</scope>
    <source>
        <strain evidence="6">9284</strain>
    </source>
</reference>
<dbReference type="Pfam" id="PF01753">
    <property type="entry name" value="zf-MYND"/>
    <property type="match status" value="1"/>
</dbReference>
<dbReference type="PROSITE" id="PS50865">
    <property type="entry name" value="ZF_MYND_2"/>
    <property type="match status" value="1"/>
</dbReference>
<protein>
    <recommendedName>
        <fullName evidence="5">MYND-type domain-containing protein</fullName>
    </recommendedName>
</protein>
<comment type="caution">
    <text evidence="6">The sequence shown here is derived from an EMBL/GenBank/DDBJ whole genome shotgun (WGS) entry which is preliminary data.</text>
</comment>
<evidence type="ECO:0000256" key="3">
    <source>
        <dbReference type="ARBA" id="ARBA00022833"/>
    </source>
</evidence>
<keyword evidence="7" id="KW-1185">Reference proteome</keyword>
<keyword evidence="2 4" id="KW-0863">Zinc-finger</keyword>
<keyword evidence="1" id="KW-0479">Metal-binding</keyword>